<dbReference type="RefSeq" id="XP_060298341.1">
    <property type="nucleotide sequence ID" value="XM_060433828.1"/>
</dbReference>
<comment type="caution">
    <text evidence="1">The sequence shown here is derived from an EMBL/GenBank/DDBJ whole genome shotgun (WGS) entry which is preliminary data.</text>
</comment>
<gene>
    <name evidence="1" type="ORF">B0T26DRAFT_218456</name>
</gene>
<dbReference type="EMBL" id="JAUIRO010000003">
    <property type="protein sequence ID" value="KAK0722417.1"/>
    <property type="molecule type" value="Genomic_DNA"/>
</dbReference>
<protein>
    <submittedName>
        <fullName evidence="1">Uncharacterized protein</fullName>
    </submittedName>
</protein>
<evidence type="ECO:0000313" key="2">
    <source>
        <dbReference type="Proteomes" id="UP001172101"/>
    </source>
</evidence>
<dbReference type="AlphaFoldDB" id="A0AA40AUT3"/>
<dbReference type="GeneID" id="85317098"/>
<name>A0AA40AUT3_9PEZI</name>
<sequence>MRRLFLQLLVPKLYWLPLSSSLWPRPTCPTRDLGRQLVTYIKSVFALARLIVFKVPSRFVVPPKYENLIRIRRQRRQ</sequence>
<dbReference type="Proteomes" id="UP001172101">
    <property type="component" value="Unassembled WGS sequence"/>
</dbReference>
<evidence type="ECO:0000313" key="1">
    <source>
        <dbReference type="EMBL" id="KAK0722417.1"/>
    </source>
</evidence>
<proteinExistence type="predicted"/>
<organism evidence="1 2">
    <name type="scientific">Lasiosphaeria miniovina</name>
    <dbReference type="NCBI Taxonomy" id="1954250"/>
    <lineage>
        <taxon>Eukaryota</taxon>
        <taxon>Fungi</taxon>
        <taxon>Dikarya</taxon>
        <taxon>Ascomycota</taxon>
        <taxon>Pezizomycotina</taxon>
        <taxon>Sordariomycetes</taxon>
        <taxon>Sordariomycetidae</taxon>
        <taxon>Sordariales</taxon>
        <taxon>Lasiosphaeriaceae</taxon>
        <taxon>Lasiosphaeria</taxon>
    </lineage>
</organism>
<reference evidence="1" key="1">
    <citation type="submission" date="2023-06" db="EMBL/GenBank/DDBJ databases">
        <title>Genome-scale phylogeny and comparative genomics of the fungal order Sordariales.</title>
        <authorList>
            <consortium name="Lawrence Berkeley National Laboratory"/>
            <person name="Hensen N."/>
            <person name="Bonometti L."/>
            <person name="Westerberg I."/>
            <person name="Brannstrom I.O."/>
            <person name="Guillou S."/>
            <person name="Cros-Aarteil S."/>
            <person name="Calhoun S."/>
            <person name="Haridas S."/>
            <person name="Kuo A."/>
            <person name="Mondo S."/>
            <person name="Pangilinan J."/>
            <person name="Riley R."/>
            <person name="LaButti K."/>
            <person name="Andreopoulos B."/>
            <person name="Lipzen A."/>
            <person name="Chen C."/>
            <person name="Yanf M."/>
            <person name="Daum C."/>
            <person name="Ng V."/>
            <person name="Clum A."/>
            <person name="Steindorff A."/>
            <person name="Ohm R."/>
            <person name="Martin F."/>
            <person name="Silar P."/>
            <person name="Natvig D."/>
            <person name="Lalanne C."/>
            <person name="Gautier V."/>
            <person name="Ament-velasquez S.L."/>
            <person name="Kruys A."/>
            <person name="Hutchinson M.I."/>
            <person name="Powell A.J."/>
            <person name="Barry K."/>
            <person name="Miller A.N."/>
            <person name="Grigoriev I.V."/>
            <person name="Debuchy R."/>
            <person name="Gladieux P."/>
            <person name="Thoren M.H."/>
            <person name="Johannesson H."/>
        </authorList>
    </citation>
    <scope>NUCLEOTIDE SEQUENCE</scope>
    <source>
        <strain evidence="1">SMH2392-1A</strain>
    </source>
</reference>
<keyword evidence="2" id="KW-1185">Reference proteome</keyword>
<accession>A0AA40AUT3</accession>